<protein>
    <submittedName>
        <fullName evidence="6">Membrane protein</fullName>
    </submittedName>
</protein>
<accession>A0A4Y1WXN8</accession>
<dbReference type="GeneID" id="78343050"/>
<keyword evidence="2 5" id="KW-0812">Transmembrane</keyword>
<dbReference type="Pfam" id="PF04172">
    <property type="entry name" value="LrgB"/>
    <property type="match status" value="1"/>
</dbReference>
<reference evidence="7" key="1">
    <citation type="submission" date="2019-06" db="EMBL/GenBank/DDBJ databases">
        <title>Alistipes onderdonkii subsp. vulgaris subsp. nov., Alistipes dispar sp. nov. and Alistipes communis sp. nov., isolated from human faeces, and creation of Alistipes onderdonkii subsp. onderdonkii subsp. nov.</title>
        <authorList>
            <person name="Sakamoto M."/>
            <person name="Ikeyama N."/>
            <person name="Ogata Y."/>
            <person name="Suda W."/>
            <person name="Iino T."/>
            <person name="Hattori M."/>
            <person name="Ohkuma M."/>
        </authorList>
    </citation>
    <scope>NUCLEOTIDE SEQUENCE [LARGE SCALE GENOMIC DNA]</scope>
    <source>
        <strain evidence="7">5CBH24</strain>
    </source>
</reference>
<feature type="transmembrane region" description="Helical" evidence="5">
    <location>
        <begin position="94"/>
        <end position="114"/>
    </location>
</feature>
<sequence length="231" mass="24416">MIRTFIDSDMFLLTLTVGLYCGGVALHHRLRLAILHPTLLAFVALILFLKVCGIDYGHYRQATEILDFLLGMSVVALGYLMYEQIDRLRGQVLPILTSIGVGCTVGVLSVVYIARALGADRTILNSIAPKSVTVPIAVAISEPLGGVVSVTSVVVFLVGIFGSIVGPRLLRRCGIRNPLARGLALGSAAHGIGTARAIELGAVEGALSGLAMALMGIVTALLVPLFEKFCY</sequence>
<comment type="subcellular location">
    <subcellularLocation>
        <location evidence="1">Membrane</location>
        <topology evidence="1">Multi-pass membrane protein</topology>
    </subcellularLocation>
</comment>
<dbReference type="Proteomes" id="UP000318946">
    <property type="component" value="Chromosome"/>
</dbReference>
<dbReference type="PANTHER" id="PTHR30249:SF0">
    <property type="entry name" value="PLASTIDAL GLYCOLATE_GLYCERATE TRANSLOCATOR 1, CHLOROPLASTIC"/>
    <property type="match status" value="1"/>
</dbReference>
<dbReference type="OrthoDB" id="9811701at2"/>
<organism evidence="6 7">
    <name type="scientific">Alistipes communis</name>
    <dbReference type="NCBI Taxonomy" id="2585118"/>
    <lineage>
        <taxon>Bacteria</taxon>
        <taxon>Pseudomonadati</taxon>
        <taxon>Bacteroidota</taxon>
        <taxon>Bacteroidia</taxon>
        <taxon>Bacteroidales</taxon>
        <taxon>Rikenellaceae</taxon>
        <taxon>Alistipes</taxon>
    </lineage>
</organism>
<dbReference type="EMBL" id="AP019735">
    <property type="protein sequence ID" value="BBL05019.1"/>
    <property type="molecule type" value="Genomic_DNA"/>
</dbReference>
<dbReference type="RefSeq" id="WP_141413292.1">
    <property type="nucleotide sequence ID" value="NZ_AP019735.1"/>
</dbReference>
<evidence type="ECO:0000256" key="3">
    <source>
        <dbReference type="ARBA" id="ARBA00022989"/>
    </source>
</evidence>
<evidence type="ECO:0000256" key="2">
    <source>
        <dbReference type="ARBA" id="ARBA00022692"/>
    </source>
</evidence>
<feature type="transmembrane region" description="Helical" evidence="5">
    <location>
        <begin position="65"/>
        <end position="82"/>
    </location>
</feature>
<feature type="transmembrane region" description="Helical" evidence="5">
    <location>
        <begin position="206"/>
        <end position="226"/>
    </location>
</feature>
<evidence type="ECO:0000256" key="4">
    <source>
        <dbReference type="ARBA" id="ARBA00023136"/>
    </source>
</evidence>
<feature type="transmembrane region" description="Helical" evidence="5">
    <location>
        <begin position="147"/>
        <end position="170"/>
    </location>
</feature>
<dbReference type="GO" id="GO:0016020">
    <property type="term" value="C:membrane"/>
    <property type="evidence" value="ECO:0007669"/>
    <property type="project" value="UniProtKB-SubCell"/>
</dbReference>
<evidence type="ECO:0000256" key="5">
    <source>
        <dbReference type="SAM" id="Phobius"/>
    </source>
</evidence>
<proteinExistence type="predicted"/>
<evidence type="ECO:0000313" key="7">
    <source>
        <dbReference type="Proteomes" id="UP000318946"/>
    </source>
</evidence>
<dbReference type="InterPro" id="IPR007300">
    <property type="entry name" value="CidB/LrgB"/>
</dbReference>
<dbReference type="PANTHER" id="PTHR30249">
    <property type="entry name" value="PUTATIVE SEROTONIN TRANSPORTER"/>
    <property type="match status" value="1"/>
</dbReference>
<feature type="transmembrane region" description="Helical" evidence="5">
    <location>
        <begin position="12"/>
        <end position="28"/>
    </location>
</feature>
<evidence type="ECO:0000256" key="1">
    <source>
        <dbReference type="ARBA" id="ARBA00004141"/>
    </source>
</evidence>
<dbReference type="AlphaFoldDB" id="A0A4Y1WXN8"/>
<keyword evidence="7" id="KW-1185">Reference proteome</keyword>
<feature type="transmembrane region" description="Helical" evidence="5">
    <location>
        <begin position="34"/>
        <end position="53"/>
    </location>
</feature>
<keyword evidence="3 5" id="KW-1133">Transmembrane helix</keyword>
<keyword evidence="4 5" id="KW-0472">Membrane</keyword>
<evidence type="ECO:0000313" key="6">
    <source>
        <dbReference type="EMBL" id="BBL05019.1"/>
    </source>
</evidence>
<gene>
    <name evidence="6" type="ORF">A5CBH24_23320</name>
</gene>
<name>A0A4Y1WXN8_9BACT</name>
<dbReference type="KEGG" id="acou:A5CBH24_23320"/>